<reference evidence="4 5" key="1">
    <citation type="submission" date="2020-04" db="EMBL/GenBank/DDBJ databases">
        <title>Knoellia sp. isolate from air conditioner.</title>
        <authorList>
            <person name="Chea S."/>
            <person name="Kim D.-U."/>
        </authorList>
    </citation>
    <scope>NUCLEOTIDE SEQUENCE [LARGE SCALE GENOMIC DNA]</scope>
    <source>
        <strain evidence="4 5">DB2414S</strain>
    </source>
</reference>
<dbReference type="Pfam" id="PF00132">
    <property type="entry name" value="Hexapep"/>
    <property type="match status" value="1"/>
</dbReference>
<dbReference type="GO" id="GO:0008374">
    <property type="term" value="F:O-acyltransferase activity"/>
    <property type="evidence" value="ECO:0007669"/>
    <property type="project" value="TreeGrafter"/>
</dbReference>
<protein>
    <submittedName>
        <fullName evidence="4">Acyltransferase</fullName>
    </submittedName>
</protein>
<proteinExistence type="inferred from homology"/>
<comment type="similarity">
    <text evidence="1">Belongs to the transferase hexapeptide repeat family.</text>
</comment>
<dbReference type="InterPro" id="IPR001451">
    <property type="entry name" value="Hexapep"/>
</dbReference>
<gene>
    <name evidence="4" type="ORF">HJG52_18330</name>
</gene>
<sequence length="151" mass="16043">MMITDSSKRVIPFRPSDAKRVGEGCMYLDQIVWLNGSNIELGDNVRFNFGCWVNGYGGLVIGNDVGVGPGTMIHTANHRSGDHDRPTIDQGWESRPVTIGNNVWIGMGVRILPGVTIGDGAIVGAGSVVTKDLPAMSVSVGLPAAPIRTRD</sequence>
<dbReference type="PANTHER" id="PTHR23416:SF23">
    <property type="entry name" value="ACETYLTRANSFERASE C18B11.09C-RELATED"/>
    <property type="match status" value="1"/>
</dbReference>
<dbReference type="Proteomes" id="UP000588586">
    <property type="component" value="Unassembled WGS sequence"/>
</dbReference>
<dbReference type="SUPFAM" id="SSF51161">
    <property type="entry name" value="Trimeric LpxA-like enzymes"/>
    <property type="match status" value="1"/>
</dbReference>
<evidence type="ECO:0000313" key="4">
    <source>
        <dbReference type="EMBL" id="NNM47947.1"/>
    </source>
</evidence>
<dbReference type="EMBL" id="JABEPQ010000005">
    <property type="protein sequence ID" value="NNM47947.1"/>
    <property type="molecule type" value="Genomic_DNA"/>
</dbReference>
<keyword evidence="2 4" id="KW-0808">Transferase</keyword>
<dbReference type="InterPro" id="IPR051159">
    <property type="entry name" value="Hexapeptide_acetyltransf"/>
</dbReference>
<evidence type="ECO:0000313" key="5">
    <source>
        <dbReference type="Proteomes" id="UP000588586"/>
    </source>
</evidence>
<evidence type="ECO:0000256" key="2">
    <source>
        <dbReference type="ARBA" id="ARBA00022679"/>
    </source>
</evidence>
<accession>A0A849HTN2</accession>
<evidence type="ECO:0000256" key="1">
    <source>
        <dbReference type="ARBA" id="ARBA00007274"/>
    </source>
</evidence>
<keyword evidence="4" id="KW-0012">Acyltransferase</keyword>
<organism evidence="4 5">
    <name type="scientific">Knoellia koreensis</name>
    <dbReference type="NCBI Taxonomy" id="2730921"/>
    <lineage>
        <taxon>Bacteria</taxon>
        <taxon>Bacillati</taxon>
        <taxon>Actinomycetota</taxon>
        <taxon>Actinomycetes</taxon>
        <taxon>Micrococcales</taxon>
        <taxon>Intrasporangiaceae</taxon>
        <taxon>Knoellia</taxon>
    </lineage>
</organism>
<keyword evidence="5" id="KW-1185">Reference proteome</keyword>
<keyword evidence="3" id="KW-0677">Repeat</keyword>
<dbReference type="Gene3D" id="2.160.10.10">
    <property type="entry name" value="Hexapeptide repeat proteins"/>
    <property type="match status" value="1"/>
</dbReference>
<comment type="caution">
    <text evidence="4">The sequence shown here is derived from an EMBL/GenBank/DDBJ whole genome shotgun (WGS) entry which is preliminary data.</text>
</comment>
<dbReference type="CDD" id="cd04647">
    <property type="entry name" value="LbH_MAT_like"/>
    <property type="match status" value="1"/>
</dbReference>
<dbReference type="PANTHER" id="PTHR23416">
    <property type="entry name" value="SIALIC ACID SYNTHASE-RELATED"/>
    <property type="match status" value="1"/>
</dbReference>
<evidence type="ECO:0000256" key="3">
    <source>
        <dbReference type="ARBA" id="ARBA00022737"/>
    </source>
</evidence>
<dbReference type="AlphaFoldDB" id="A0A849HTN2"/>
<dbReference type="RefSeq" id="WP_171245065.1">
    <property type="nucleotide sequence ID" value="NZ_JABEPQ010000005.1"/>
</dbReference>
<dbReference type="InterPro" id="IPR011004">
    <property type="entry name" value="Trimer_LpxA-like_sf"/>
</dbReference>
<dbReference type="InterPro" id="IPR018357">
    <property type="entry name" value="Hexapep_transf_CS"/>
</dbReference>
<dbReference type="PROSITE" id="PS00101">
    <property type="entry name" value="HEXAPEP_TRANSFERASES"/>
    <property type="match status" value="1"/>
</dbReference>
<name>A0A849HTN2_9MICO</name>